<sequence length="469" mass="52014">MSSSNRPNIVIILADDLGYGDVKCCNPNSKIETPHMDNLAYEGMLFTDAHTSSAVCTPSRYALLTGRYCWRTPMKAGVLFGYDPDLIEPDRLTLPKLLKQAGYYTGCIGKWHLGMGLPTTDGVVANQNEGDTIDWQADIQGGPIGAGFDYYFGISASLDMPPYVYIRNRRFTDVPLHKRERDRRPYFRNRDGWIAPGFEDEQVLPDLTNEAVHFIEERSGTEQPFLLYFPVNSPHTPVVPTDEFKNSSGAGEYGDFVRQTDAVVGIIKETLERCGVADNTLFIVTSDNGAENITLHLREDYGHHPSGHLKGMKRDLWDGGHRVPFIAWWKGRIPESSTCSKPICLTDIIATCADITGTGLPTNAGEDSFSFLSCLTDPTAPLEAREAIVHHSFNGTLAIRSGKWKYIDCRGSGGNSYDFAAWQPSDDYPGQLYDMEADVSEQHNLFGEHPDIVSELRALLENIKAGKSG</sequence>
<evidence type="ECO:0000256" key="1">
    <source>
        <dbReference type="ARBA" id="ARBA00008779"/>
    </source>
</evidence>
<dbReference type="InterPro" id="IPR050738">
    <property type="entry name" value="Sulfatase"/>
</dbReference>
<dbReference type="InterPro" id="IPR024607">
    <property type="entry name" value="Sulfatase_CS"/>
</dbReference>
<dbReference type="AlphaFoldDB" id="A0A559K9L2"/>
<dbReference type="Proteomes" id="UP000317036">
    <property type="component" value="Unassembled WGS sequence"/>
</dbReference>
<dbReference type="RefSeq" id="WP_144848518.1">
    <property type="nucleotide sequence ID" value="NZ_VNJI01000019.1"/>
</dbReference>
<gene>
    <name evidence="6" type="ORF">FPZ49_16205</name>
</gene>
<proteinExistence type="inferred from homology"/>
<dbReference type="GO" id="GO:0004065">
    <property type="term" value="F:arylsulfatase activity"/>
    <property type="evidence" value="ECO:0007669"/>
    <property type="project" value="TreeGrafter"/>
</dbReference>
<comment type="similarity">
    <text evidence="1">Belongs to the sulfatase family.</text>
</comment>
<dbReference type="PANTHER" id="PTHR42693:SF53">
    <property type="entry name" value="ENDO-4-O-SULFATASE"/>
    <property type="match status" value="1"/>
</dbReference>
<evidence type="ECO:0000313" key="7">
    <source>
        <dbReference type="Proteomes" id="UP000317036"/>
    </source>
</evidence>
<dbReference type="PROSITE" id="PS00149">
    <property type="entry name" value="SULFATASE_2"/>
    <property type="match status" value="1"/>
</dbReference>
<dbReference type="CDD" id="cd16143">
    <property type="entry name" value="ARS_like"/>
    <property type="match status" value="1"/>
</dbReference>
<dbReference type="GO" id="GO:0046872">
    <property type="term" value="F:metal ion binding"/>
    <property type="evidence" value="ECO:0007669"/>
    <property type="project" value="UniProtKB-KW"/>
</dbReference>
<dbReference type="Gene3D" id="3.30.1120.10">
    <property type="match status" value="1"/>
</dbReference>
<dbReference type="Pfam" id="PF00884">
    <property type="entry name" value="Sulfatase"/>
    <property type="match status" value="1"/>
</dbReference>
<evidence type="ECO:0000313" key="6">
    <source>
        <dbReference type="EMBL" id="TVY08818.1"/>
    </source>
</evidence>
<evidence type="ECO:0000259" key="5">
    <source>
        <dbReference type="Pfam" id="PF00884"/>
    </source>
</evidence>
<evidence type="ECO:0000256" key="4">
    <source>
        <dbReference type="ARBA" id="ARBA00022837"/>
    </source>
</evidence>
<dbReference type="PROSITE" id="PS00523">
    <property type="entry name" value="SULFATASE_1"/>
    <property type="match status" value="1"/>
</dbReference>
<dbReference type="InterPro" id="IPR017850">
    <property type="entry name" value="Alkaline_phosphatase_core_sf"/>
</dbReference>
<feature type="domain" description="Sulfatase N-terminal" evidence="5">
    <location>
        <begin position="7"/>
        <end position="357"/>
    </location>
</feature>
<comment type="caution">
    <text evidence="6">The sequence shown here is derived from an EMBL/GenBank/DDBJ whole genome shotgun (WGS) entry which is preliminary data.</text>
</comment>
<organism evidence="6 7">
    <name type="scientific">Paenibacillus cremeus</name>
    <dbReference type="NCBI Taxonomy" id="2163881"/>
    <lineage>
        <taxon>Bacteria</taxon>
        <taxon>Bacillati</taxon>
        <taxon>Bacillota</taxon>
        <taxon>Bacilli</taxon>
        <taxon>Bacillales</taxon>
        <taxon>Paenibacillaceae</taxon>
        <taxon>Paenibacillus</taxon>
    </lineage>
</organism>
<dbReference type="OrthoDB" id="9762324at2"/>
<accession>A0A559K9L2</accession>
<name>A0A559K9L2_9BACL</name>
<dbReference type="Gene3D" id="3.40.720.10">
    <property type="entry name" value="Alkaline Phosphatase, subunit A"/>
    <property type="match status" value="1"/>
</dbReference>
<reference evidence="6 7" key="1">
    <citation type="submission" date="2019-07" db="EMBL/GenBank/DDBJ databases">
        <authorList>
            <person name="Kim J."/>
        </authorList>
    </citation>
    <scope>NUCLEOTIDE SEQUENCE [LARGE SCALE GENOMIC DNA]</scope>
    <source>
        <strain evidence="6 7">JC52</strain>
    </source>
</reference>
<dbReference type="EMBL" id="VNJI01000019">
    <property type="protein sequence ID" value="TVY08818.1"/>
    <property type="molecule type" value="Genomic_DNA"/>
</dbReference>
<dbReference type="PANTHER" id="PTHR42693">
    <property type="entry name" value="ARYLSULFATASE FAMILY MEMBER"/>
    <property type="match status" value="1"/>
</dbReference>
<keyword evidence="7" id="KW-1185">Reference proteome</keyword>
<evidence type="ECO:0000256" key="3">
    <source>
        <dbReference type="ARBA" id="ARBA00022801"/>
    </source>
</evidence>
<keyword evidence="2" id="KW-0479">Metal-binding</keyword>
<keyword evidence="4" id="KW-0106">Calcium</keyword>
<protein>
    <submittedName>
        <fullName evidence="6">Arylsulfatase</fullName>
    </submittedName>
</protein>
<dbReference type="SUPFAM" id="SSF53649">
    <property type="entry name" value="Alkaline phosphatase-like"/>
    <property type="match status" value="1"/>
</dbReference>
<dbReference type="InterPro" id="IPR000917">
    <property type="entry name" value="Sulfatase_N"/>
</dbReference>
<evidence type="ECO:0000256" key="2">
    <source>
        <dbReference type="ARBA" id="ARBA00022723"/>
    </source>
</evidence>
<keyword evidence="3" id="KW-0378">Hydrolase</keyword>